<keyword evidence="11" id="KW-1185">Reference proteome</keyword>
<feature type="transmembrane region" description="Helical" evidence="8">
    <location>
        <begin position="173"/>
        <end position="195"/>
    </location>
</feature>
<proteinExistence type="inferred from homology"/>
<keyword evidence="4" id="KW-1003">Cell membrane</keyword>
<feature type="transmembrane region" description="Helical" evidence="8">
    <location>
        <begin position="85"/>
        <end position="106"/>
    </location>
</feature>
<dbReference type="InterPro" id="IPR004638">
    <property type="entry name" value="EmrB-like"/>
</dbReference>
<evidence type="ECO:0000313" key="11">
    <source>
        <dbReference type="Proteomes" id="UP001499951"/>
    </source>
</evidence>
<dbReference type="Proteomes" id="UP001499951">
    <property type="component" value="Unassembled WGS sequence"/>
</dbReference>
<accession>A0ABP3PH37</accession>
<evidence type="ECO:0000256" key="2">
    <source>
        <dbReference type="ARBA" id="ARBA00008537"/>
    </source>
</evidence>
<evidence type="ECO:0000256" key="7">
    <source>
        <dbReference type="ARBA" id="ARBA00023136"/>
    </source>
</evidence>
<gene>
    <name evidence="10" type="primary">vceB_1</name>
    <name evidence="10" type="ORF">GCM10008942_10220</name>
</gene>
<feature type="transmembrane region" description="Helical" evidence="8">
    <location>
        <begin position="59"/>
        <end position="78"/>
    </location>
</feature>
<name>A0ABP3PH37_9PROT</name>
<feature type="domain" description="Major facilitator superfamily (MFS) profile" evidence="9">
    <location>
        <begin position="21"/>
        <end position="505"/>
    </location>
</feature>
<dbReference type="Gene3D" id="1.20.1720.10">
    <property type="entry name" value="Multidrug resistance protein D"/>
    <property type="match status" value="1"/>
</dbReference>
<feature type="transmembrane region" description="Helical" evidence="8">
    <location>
        <begin position="207"/>
        <end position="227"/>
    </location>
</feature>
<dbReference type="InterPro" id="IPR020846">
    <property type="entry name" value="MFS_dom"/>
</dbReference>
<sequence>MTRADDIADPSHVHGVTLVLVVLVLALANFLAIMDITIVNVLVPQIAGSLAVSSADGTWVITSYAVAEAIMVPLTGWLAERFGPVKVFVAGIAGFGIVSVLCGLATTLPMLIAFRIMLGICGGPLIPLSQTLLLTVVPKKYEMPALAVWSMTTILGPVAGPVLGGIIADQWSWPWAFHFKMPLALGLAALAWYVLKKHEMPTTKARVDFVGLGLLILWVGALQIMLGNGQNMDWFNNDFIVALLIVTILGFISFVIWEMTDRKPIVDLRIFSNRAFSVSMVVIFLAYGALFGAVVLVPLWLQNIMGYTATWAGYNTAFAGLISLPVAPLTTKLMSKYDHRGIVMVGLLFCAASSLMRIFYSLDVTFGQTLWPQVLQGISFPLILIPLMDMSVSSLPAKDTASGAGQFNFIRTLSGAIATAIVVAVWEDAIKWSKATLAGSVQHGPDMLLALQQMGGFSEAKARSLFDLAVLQQAAQLGTNQSFLAIGVVLLVTAGLVWIAPKPPRHANGNGNGKPPIGH</sequence>
<dbReference type="SUPFAM" id="SSF103473">
    <property type="entry name" value="MFS general substrate transporter"/>
    <property type="match status" value="1"/>
</dbReference>
<feature type="transmembrane region" description="Helical" evidence="8">
    <location>
        <begin position="278"/>
        <end position="300"/>
    </location>
</feature>
<organism evidence="10 11">
    <name type="scientific">Rhizomicrobium electricum</name>
    <dbReference type="NCBI Taxonomy" id="480070"/>
    <lineage>
        <taxon>Bacteria</taxon>
        <taxon>Pseudomonadati</taxon>
        <taxon>Pseudomonadota</taxon>
        <taxon>Alphaproteobacteria</taxon>
        <taxon>Micropepsales</taxon>
        <taxon>Micropepsaceae</taxon>
        <taxon>Rhizomicrobium</taxon>
    </lineage>
</organism>
<dbReference type="PROSITE" id="PS50850">
    <property type="entry name" value="MFS"/>
    <property type="match status" value="1"/>
</dbReference>
<keyword evidence="6 8" id="KW-1133">Transmembrane helix</keyword>
<protein>
    <submittedName>
        <fullName evidence="10">Multidrug efflux MFS transporter permease subunit VceB</fullName>
    </submittedName>
</protein>
<feature type="transmembrane region" description="Helical" evidence="8">
    <location>
        <begin position="409"/>
        <end position="426"/>
    </location>
</feature>
<feature type="transmembrane region" description="Helical" evidence="8">
    <location>
        <begin position="342"/>
        <end position="362"/>
    </location>
</feature>
<feature type="transmembrane region" description="Helical" evidence="8">
    <location>
        <begin position="239"/>
        <end position="257"/>
    </location>
</feature>
<evidence type="ECO:0000256" key="8">
    <source>
        <dbReference type="SAM" id="Phobius"/>
    </source>
</evidence>
<comment type="similarity">
    <text evidence="2">Belongs to the major facilitator superfamily. EmrB family.</text>
</comment>
<dbReference type="EMBL" id="BAAADD010000002">
    <property type="protein sequence ID" value="GAA0563741.1"/>
    <property type="molecule type" value="Genomic_DNA"/>
</dbReference>
<feature type="transmembrane region" description="Helical" evidence="8">
    <location>
        <begin position="482"/>
        <end position="500"/>
    </location>
</feature>
<evidence type="ECO:0000256" key="5">
    <source>
        <dbReference type="ARBA" id="ARBA00022692"/>
    </source>
</evidence>
<feature type="transmembrane region" description="Helical" evidence="8">
    <location>
        <begin position="312"/>
        <end position="330"/>
    </location>
</feature>
<keyword evidence="5 8" id="KW-0812">Transmembrane</keyword>
<comment type="subcellular location">
    <subcellularLocation>
        <location evidence="1">Cell membrane</location>
        <topology evidence="1">Multi-pass membrane protein</topology>
    </subcellularLocation>
</comment>
<evidence type="ECO:0000259" key="9">
    <source>
        <dbReference type="PROSITE" id="PS50850"/>
    </source>
</evidence>
<evidence type="ECO:0000313" key="10">
    <source>
        <dbReference type="EMBL" id="GAA0563741.1"/>
    </source>
</evidence>
<evidence type="ECO:0000256" key="3">
    <source>
        <dbReference type="ARBA" id="ARBA00022448"/>
    </source>
</evidence>
<dbReference type="InterPro" id="IPR036259">
    <property type="entry name" value="MFS_trans_sf"/>
</dbReference>
<keyword evidence="3" id="KW-0813">Transport</keyword>
<evidence type="ECO:0000256" key="1">
    <source>
        <dbReference type="ARBA" id="ARBA00004651"/>
    </source>
</evidence>
<evidence type="ECO:0000256" key="4">
    <source>
        <dbReference type="ARBA" id="ARBA00022475"/>
    </source>
</evidence>
<dbReference type="PANTHER" id="PTHR42718:SF9">
    <property type="entry name" value="MAJOR FACILITATOR SUPERFAMILY MULTIDRUG TRANSPORTER MFSC"/>
    <property type="match status" value="1"/>
</dbReference>
<feature type="transmembrane region" description="Helical" evidence="8">
    <location>
        <begin position="146"/>
        <end position="167"/>
    </location>
</feature>
<dbReference type="Pfam" id="PF07690">
    <property type="entry name" value="MFS_1"/>
    <property type="match status" value="1"/>
</dbReference>
<dbReference type="NCBIfam" id="TIGR00711">
    <property type="entry name" value="efflux_EmrB"/>
    <property type="match status" value="1"/>
</dbReference>
<comment type="caution">
    <text evidence="10">The sequence shown here is derived from an EMBL/GenBank/DDBJ whole genome shotgun (WGS) entry which is preliminary data.</text>
</comment>
<feature type="transmembrane region" description="Helical" evidence="8">
    <location>
        <begin position="12"/>
        <end position="39"/>
    </location>
</feature>
<reference evidence="11" key="1">
    <citation type="journal article" date="2019" name="Int. J. Syst. Evol. Microbiol.">
        <title>The Global Catalogue of Microorganisms (GCM) 10K type strain sequencing project: providing services to taxonomists for standard genome sequencing and annotation.</title>
        <authorList>
            <consortium name="The Broad Institute Genomics Platform"/>
            <consortium name="The Broad Institute Genome Sequencing Center for Infectious Disease"/>
            <person name="Wu L."/>
            <person name="Ma J."/>
        </authorList>
    </citation>
    <scope>NUCLEOTIDE SEQUENCE [LARGE SCALE GENOMIC DNA]</scope>
    <source>
        <strain evidence="11">JCM 15089</strain>
    </source>
</reference>
<feature type="transmembrane region" description="Helical" evidence="8">
    <location>
        <begin position="112"/>
        <end position="134"/>
    </location>
</feature>
<keyword evidence="7 8" id="KW-0472">Membrane</keyword>
<dbReference type="CDD" id="cd17503">
    <property type="entry name" value="MFS_LmrB_MDR_like"/>
    <property type="match status" value="1"/>
</dbReference>
<evidence type="ECO:0000256" key="6">
    <source>
        <dbReference type="ARBA" id="ARBA00022989"/>
    </source>
</evidence>
<dbReference type="InterPro" id="IPR011701">
    <property type="entry name" value="MFS"/>
</dbReference>
<dbReference type="Gene3D" id="1.20.1250.20">
    <property type="entry name" value="MFS general substrate transporter like domains"/>
    <property type="match status" value="1"/>
</dbReference>
<dbReference type="RefSeq" id="WP_166932676.1">
    <property type="nucleotide sequence ID" value="NZ_BAAADD010000002.1"/>
</dbReference>
<dbReference type="PANTHER" id="PTHR42718">
    <property type="entry name" value="MAJOR FACILITATOR SUPERFAMILY MULTIDRUG TRANSPORTER MFSC"/>
    <property type="match status" value="1"/>
</dbReference>